<dbReference type="EMBL" id="BK032511">
    <property type="protein sequence ID" value="DAF44412.1"/>
    <property type="molecule type" value="Genomic_DNA"/>
</dbReference>
<sequence length="34" mass="4099">MCSTYTLLPPLEPKIRFYYPLEEVRLRCGQIRVL</sequence>
<organism evidence="1">
    <name type="scientific">Podoviridae sp. ct8Lf7</name>
    <dbReference type="NCBI Taxonomy" id="2827723"/>
    <lineage>
        <taxon>Viruses</taxon>
        <taxon>Duplodnaviria</taxon>
        <taxon>Heunggongvirae</taxon>
        <taxon>Uroviricota</taxon>
        <taxon>Caudoviricetes</taxon>
    </lineage>
</organism>
<name>A0A8S5S043_9CAUD</name>
<protein>
    <submittedName>
        <fullName evidence="1">Uncharacterized protein</fullName>
    </submittedName>
</protein>
<proteinExistence type="predicted"/>
<accession>A0A8S5S043</accession>
<evidence type="ECO:0000313" key="1">
    <source>
        <dbReference type="EMBL" id="DAF44412.1"/>
    </source>
</evidence>
<reference evidence="1" key="1">
    <citation type="journal article" date="2021" name="Proc. Natl. Acad. Sci. U.S.A.">
        <title>A Catalog of Tens of Thousands of Viruses from Human Metagenomes Reveals Hidden Associations with Chronic Diseases.</title>
        <authorList>
            <person name="Tisza M.J."/>
            <person name="Buck C.B."/>
        </authorList>
    </citation>
    <scope>NUCLEOTIDE SEQUENCE</scope>
    <source>
        <strain evidence="1">Ct8Lf7</strain>
    </source>
</reference>